<gene>
    <name evidence="2" type="ORF">ATO7_06310</name>
</gene>
<dbReference type="InterPro" id="IPR014833">
    <property type="entry name" value="TnsA_N"/>
</dbReference>
<protein>
    <recommendedName>
        <fullName evidence="1">TnsA endonuclease N-terminal domain-containing protein</fullName>
    </recommendedName>
</protein>
<organism evidence="2 3">
    <name type="scientific">Oceanococcus atlanticus</name>
    <dbReference type="NCBI Taxonomy" id="1317117"/>
    <lineage>
        <taxon>Bacteria</taxon>
        <taxon>Pseudomonadati</taxon>
        <taxon>Pseudomonadota</taxon>
        <taxon>Gammaproteobacteria</taxon>
        <taxon>Chromatiales</taxon>
        <taxon>Oceanococcaceae</taxon>
        <taxon>Oceanococcus</taxon>
    </lineage>
</organism>
<sequence>MRFEGPLERNFYQSIDAFDFDVIEVRHQPVCIHFIDTAGRSRRYYPDALVSYSDESGRAPTLYEIKETNDYERNKSEYEMKFAAGRAYSEQMGWDFEVATEKTIRTQKLENALFLRSFRTRSYDELLALRLKRMVQAAPGIEARALAAAEGIEPLKMAECWSTLWALVARGQLRLDPLKPITPTTAIRASKR</sequence>
<comment type="caution">
    <text evidence="2">The sequence shown here is derived from an EMBL/GenBank/DDBJ whole genome shotgun (WGS) entry which is preliminary data.</text>
</comment>
<name>A0A1Y1SJL5_9GAMM</name>
<dbReference type="EMBL" id="AQQV01000001">
    <property type="protein sequence ID" value="ORE89471.1"/>
    <property type="molecule type" value="Genomic_DNA"/>
</dbReference>
<dbReference type="Proteomes" id="UP000192342">
    <property type="component" value="Unassembled WGS sequence"/>
</dbReference>
<keyword evidence="3" id="KW-1185">Reference proteome</keyword>
<proteinExistence type="predicted"/>
<feature type="domain" description="TnsA endonuclease N-terminal" evidence="1">
    <location>
        <begin position="21"/>
        <end position="101"/>
    </location>
</feature>
<dbReference type="AlphaFoldDB" id="A0A1Y1SJL5"/>
<evidence type="ECO:0000259" key="1">
    <source>
        <dbReference type="Pfam" id="PF08722"/>
    </source>
</evidence>
<dbReference type="RefSeq" id="WP_158523077.1">
    <property type="nucleotide sequence ID" value="NZ_AQQV01000001.1"/>
</dbReference>
<evidence type="ECO:0000313" key="2">
    <source>
        <dbReference type="EMBL" id="ORE89471.1"/>
    </source>
</evidence>
<accession>A0A1Y1SJL5</accession>
<dbReference type="Pfam" id="PF08722">
    <property type="entry name" value="Tn7_TnsA-like_N"/>
    <property type="match status" value="1"/>
</dbReference>
<reference evidence="2 3" key="1">
    <citation type="submission" date="2013-04" db="EMBL/GenBank/DDBJ databases">
        <title>Oceanococcus atlanticus 22II-S10r2 Genome Sequencing.</title>
        <authorList>
            <person name="Lai Q."/>
            <person name="Li G."/>
            <person name="Shao Z."/>
        </authorList>
    </citation>
    <scope>NUCLEOTIDE SEQUENCE [LARGE SCALE GENOMIC DNA]</scope>
    <source>
        <strain evidence="2 3">22II-S10r2</strain>
    </source>
</reference>
<dbReference type="OrthoDB" id="881413at2"/>
<evidence type="ECO:0000313" key="3">
    <source>
        <dbReference type="Proteomes" id="UP000192342"/>
    </source>
</evidence>
<dbReference type="STRING" id="1317117.ATO7_06310"/>